<keyword evidence="1 3" id="KW-0378">Hydrolase</keyword>
<keyword evidence="2 3" id="KW-0326">Glycosidase</keyword>
<keyword evidence="5" id="KW-1133">Transmembrane helix</keyword>
<feature type="active site" description="Proton donor" evidence="3">
    <location>
        <position position="575"/>
    </location>
</feature>
<dbReference type="Gene3D" id="3.20.20.80">
    <property type="entry name" value="Glycosidases"/>
    <property type="match status" value="1"/>
</dbReference>
<evidence type="ECO:0000313" key="8">
    <source>
        <dbReference type="Proteomes" id="UP001197247"/>
    </source>
</evidence>
<evidence type="ECO:0000256" key="5">
    <source>
        <dbReference type="SAM" id="Phobius"/>
    </source>
</evidence>
<comment type="caution">
    <text evidence="7">The sequence shown here is derived from an EMBL/GenBank/DDBJ whole genome shotgun (WGS) entry which is preliminary data.</text>
</comment>
<comment type="similarity">
    <text evidence="3">Belongs to the glycosyl hydrolase 26 family.</text>
</comment>
<organism evidence="7 8">
    <name type="scientific">Kineosporia corallincola</name>
    <dbReference type="NCBI Taxonomy" id="2835133"/>
    <lineage>
        <taxon>Bacteria</taxon>
        <taxon>Bacillati</taxon>
        <taxon>Actinomycetota</taxon>
        <taxon>Actinomycetes</taxon>
        <taxon>Kineosporiales</taxon>
        <taxon>Kineosporiaceae</taxon>
        <taxon>Kineosporia</taxon>
    </lineage>
</organism>
<feature type="active site" description="Nucleophile" evidence="3">
    <location>
        <position position="702"/>
    </location>
</feature>
<feature type="region of interest" description="Disordered" evidence="4">
    <location>
        <begin position="1"/>
        <end position="402"/>
    </location>
</feature>
<evidence type="ECO:0000256" key="4">
    <source>
        <dbReference type="SAM" id="MobiDB-lite"/>
    </source>
</evidence>
<feature type="compositionally biased region" description="Basic and acidic residues" evidence="4">
    <location>
        <begin position="192"/>
        <end position="217"/>
    </location>
</feature>
<dbReference type="Pfam" id="PF02156">
    <property type="entry name" value="Glyco_hydro_26"/>
    <property type="match status" value="1"/>
</dbReference>
<feature type="compositionally biased region" description="Polar residues" evidence="4">
    <location>
        <begin position="219"/>
        <end position="229"/>
    </location>
</feature>
<dbReference type="InterPro" id="IPR022790">
    <property type="entry name" value="GH26_dom"/>
</dbReference>
<accession>A0ABS5TCT4</accession>
<sequence length="769" mass="85469">MPEYPTRPSQPAHPYGPGPDDDDPQDRHDRSGQGPAPNSAPNPAQGRWSGDEVGHEQPRSLGARGERYPGAQYRDERPRGEARLGEGQGSEGRASGRHPDGWSGGHQREGYQDARPRDDRHPGNRNAGAQNERYRDNRYQDEAFHNEQPRNEHPRNDRLGDGRPHEDRLRDGRTRDGQPRNVQTRGAQPHDSQPRDSQPRDGRGRDERPGRSSERRSAYSLQDRQSQDQFPAGQVGRRALREAEPARREADTARQIAEERRQRAAEEHPEDGRRENRGQGWTGRSRVGSSQQQRQQQRSGEQSRSRYAGRLGPLTAATSILKRIVPARRGGTGDETNPNGLHPDGAPELNSRSQRSSFFDMESEERAPGNGNGASFPSLGGSGRSTPPPPTPRSFRQTRRSGRRRVPIIAAVVAALMVIGGVAYALGNGDDQNSGTTASATPTSSASASGSGDATTTTAPATTGAEKKVKLGVFRGTSPSEVGQFSDWLGRDVDYAVDYSTRTSWDEIANPTYMLGTWRNSGYTMVYAVAMLPTRDSTASLASGAKGNYDQYYKTLAQNLVNYGQGDSIIRLGWEFNVAGWPWHPGADDQDDFIAYWRHIVKAMRSVDGAENLKFDWNVNNGGDSYDSTIFYPGNKYVDYIGVDVYDTSWEDDTYPYPSGCDSSCRLERQENAWANTVDAKYGLVFWSDFAEAQGKPMSFPEWGLWDRPDGQGGADNPYFIQQMYEFIDNPQNNVAYQAYFEFDAEDRGNHMLEELTKGGAKFKKLFSK</sequence>
<dbReference type="PROSITE" id="PS51764">
    <property type="entry name" value="GH26"/>
    <property type="match status" value="1"/>
</dbReference>
<feature type="compositionally biased region" description="Low complexity" evidence="4">
    <location>
        <begin position="434"/>
        <end position="463"/>
    </location>
</feature>
<keyword evidence="5" id="KW-0812">Transmembrane</keyword>
<dbReference type="SUPFAM" id="SSF51445">
    <property type="entry name" value="(Trans)glycosidases"/>
    <property type="match status" value="1"/>
</dbReference>
<proteinExistence type="inferred from homology"/>
<protein>
    <recommendedName>
        <fullName evidence="6">GH26 domain-containing protein</fullName>
    </recommendedName>
</protein>
<feature type="domain" description="GH26" evidence="6">
    <location>
        <begin position="436"/>
        <end position="769"/>
    </location>
</feature>
<dbReference type="EMBL" id="JAHBAY010000001">
    <property type="protein sequence ID" value="MBT0767439.1"/>
    <property type="molecule type" value="Genomic_DNA"/>
</dbReference>
<dbReference type="InterPro" id="IPR017853">
    <property type="entry name" value="GH"/>
</dbReference>
<feature type="compositionally biased region" description="Basic and acidic residues" evidence="4">
    <location>
        <begin position="132"/>
        <end position="178"/>
    </location>
</feature>
<evidence type="ECO:0000256" key="3">
    <source>
        <dbReference type="PROSITE-ProRule" id="PRU01100"/>
    </source>
</evidence>
<feature type="compositionally biased region" description="Basic and acidic residues" evidence="4">
    <location>
        <begin position="73"/>
        <end position="84"/>
    </location>
</feature>
<feature type="compositionally biased region" description="Basic and acidic residues" evidence="4">
    <location>
        <begin position="239"/>
        <end position="277"/>
    </location>
</feature>
<evidence type="ECO:0000256" key="2">
    <source>
        <dbReference type="ARBA" id="ARBA00023295"/>
    </source>
</evidence>
<evidence type="ECO:0000256" key="1">
    <source>
        <dbReference type="ARBA" id="ARBA00022801"/>
    </source>
</evidence>
<feature type="compositionally biased region" description="Basic and acidic residues" evidence="4">
    <location>
        <begin position="106"/>
        <end position="122"/>
    </location>
</feature>
<gene>
    <name evidence="7" type="ORF">KIH74_00800</name>
</gene>
<keyword evidence="5" id="KW-0472">Membrane</keyword>
<keyword evidence="8" id="KW-1185">Reference proteome</keyword>
<feature type="compositionally biased region" description="Basic and acidic residues" evidence="4">
    <location>
        <begin position="49"/>
        <end position="58"/>
    </location>
</feature>
<evidence type="ECO:0000259" key="6">
    <source>
        <dbReference type="PROSITE" id="PS51764"/>
    </source>
</evidence>
<evidence type="ECO:0000313" key="7">
    <source>
        <dbReference type="EMBL" id="MBT0767439.1"/>
    </source>
</evidence>
<feature type="region of interest" description="Disordered" evidence="4">
    <location>
        <begin position="432"/>
        <end position="463"/>
    </location>
</feature>
<dbReference type="RefSeq" id="WP_214153369.1">
    <property type="nucleotide sequence ID" value="NZ_JAHBAY010000001.1"/>
</dbReference>
<dbReference type="Proteomes" id="UP001197247">
    <property type="component" value="Unassembled WGS sequence"/>
</dbReference>
<feature type="compositionally biased region" description="Low complexity" evidence="4">
    <location>
        <begin position="283"/>
        <end position="306"/>
    </location>
</feature>
<reference evidence="7 8" key="1">
    <citation type="submission" date="2021-05" db="EMBL/GenBank/DDBJ databases">
        <title>Kineosporia and Streptomyces sp. nov. two new marine actinobacteria isolated from Coral.</title>
        <authorList>
            <person name="Buangrab K."/>
            <person name="Sutthacheep M."/>
            <person name="Yeemin T."/>
            <person name="Harunari E."/>
            <person name="Igarashi Y."/>
            <person name="Kanchanasin P."/>
            <person name="Tanasupawat S."/>
            <person name="Phongsopitanun W."/>
        </authorList>
    </citation>
    <scope>NUCLEOTIDE SEQUENCE [LARGE SCALE GENOMIC DNA]</scope>
    <source>
        <strain evidence="7 8">J2-2</strain>
    </source>
</reference>
<feature type="transmembrane region" description="Helical" evidence="5">
    <location>
        <begin position="406"/>
        <end position="426"/>
    </location>
</feature>
<name>A0ABS5TCT4_9ACTN</name>